<feature type="binding site" evidence="4">
    <location>
        <begin position="219"/>
        <end position="220"/>
    </location>
    <ligand>
        <name>D-glyceraldehyde 3-phosphate</name>
        <dbReference type="ChEBI" id="CHEBI:59776"/>
    </ligand>
</feature>
<keyword evidence="5" id="KW-0520">NAD</keyword>
<dbReference type="FunFam" id="3.30.360.10:FF:000002">
    <property type="entry name" value="Glyceraldehyde-3-phosphate dehydrogenase"/>
    <property type="match status" value="1"/>
</dbReference>
<feature type="binding site" evidence="4">
    <location>
        <begin position="160"/>
        <end position="162"/>
    </location>
    <ligand>
        <name>D-glyceraldehyde 3-phosphate</name>
        <dbReference type="ChEBI" id="CHEBI:59776"/>
    </ligand>
</feature>
<feature type="binding site" evidence="5">
    <location>
        <position position="88"/>
    </location>
    <ligand>
        <name>NAD(+)</name>
        <dbReference type="ChEBI" id="CHEBI:57540"/>
    </ligand>
</feature>
<feature type="active site" description="Nucleophile" evidence="3">
    <location>
        <position position="161"/>
    </location>
</feature>
<dbReference type="AlphaFoldDB" id="A0A2H0KFF4"/>
<name>A0A2H0KFF4_9BACT</name>
<dbReference type="SMART" id="SM00846">
    <property type="entry name" value="Gp_dh_N"/>
    <property type="match status" value="1"/>
</dbReference>
<dbReference type="PRINTS" id="PR00078">
    <property type="entry name" value="G3PDHDRGNASE"/>
</dbReference>
<dbReference type="FunFam" id="3.40.50.720:FF:000001">
    <property type="entry name" value="Glyceraldehyde-3-phosphate dehydrogenase"/>
    <property type="match status" value="1"/>
</dbReference>
<dbReference type="CDD" id="cd18126">
    <property type="entry name" value="GAPDH_I_C"/>
    <property type="match status" value="1"/>
</dbReference>
<dbReference type="GO" id="GO:0051287">
    <property type="term" value="F:NAD binding"/>
    <property type="evidence" value="ECO:0007669"/>
    <property type="project" value="InterPro"/>
</dbReference>
<dbReference type="InterPro" id="IPR020829">
    <property type="entry name" value="GlycerAld_3-P_DH_cat"/>
</dbReference>
<protein>
    <submittedName>
        <fullName evidence="9">Type I glyceraldehyde-3-phosphate dehydrogenase</fullName>
    </submittedName>
</protein>
<feature type="binding site" evidence="4">
    <location>
        <position position="191"/>
    </location>
    <ligand>
        <name>D-glyceraldehyde 3-phosphate</name>
        <dbReference type="ChEBI" id="CHEBI:59776"/>
    </ligand>
</feature>
<dbReference type="GO" id="GO:0050661">
    <property type="term" value="F:NADP binding"/>
    <property type="evidence" value="ECO:0007669"/>
    <property type="project" value="InterPro"/>
</dbReference>
<evidence type="ECO:0000256" key="2">
    <source>
        <dbReference type="ARBA" id="ARBA00023002"/>
    </source>
</evidence>
<accession>A0A2H0KFF4</accession>
<dbReference type="Proteomes" id="UP000231371">
    <property type="component" value="Unassembled WGS sequence"/>
</dbReference>
<keyword evidence="5" id="KW-0547">Nucleotide-binding</keyword>
<dbReference type="InterPro" id="IPR006424">
    <property type="entry name" value="Glyceraldehyde-3-P_DH_1"/>
</dbReference>
<dbReference type="InterPro" id="IPR020828">
    <property type="entry name" value="GlycerAld_3-P_DH_NAD(P)-bd"/>
</dbReference>
<dbReference type="SUPFAM" id="SSF55347">
    <property type="entry name" value="Glyceraldehyde-3-phosphate dehydrogenase-like, C-terminal domain"/>
    <property type="match status" value="1"/>
</dbReference>
<dbReference type="PANTHER" id="PTHR43148">
    <property type="entry name" value="GLYCERALDEHYDE-3-PHOSPHATE DEHYDROGENASE 2"/>
    <property type="match status" value="1"/>
</dbReference>
<evidence type="ECO:0000313" key="10">
    <source>
        <dbReference type="Proteomes" id="UP000231371"/>
    </source>
</evidence>
<feature type="binding site" evidence="5">
    <location>
        <begin position="11"/>
        <end position="12"/>
    </location>
    <ligand>
        <name>NAD(+)</name>
        <dbReference type="ChEBI" id="CHEBI:57540"/>
    </ligand>
</feature>
<organism evidence="9 10">
    <name type="scientific">Candidatus Shapirobacteria bacterium CG11_big_fil_rev_8_21_14_0_20_40_12</name>
    <dbReference type="NCBI Taxonomy" id="1974889"/>
    <lineage>
        <taxon>Bacteria</taxon>
        <taxon>Candidatus Shapironibacteriota</taxon>
    </lineage>
</organism>
<feature type="binding site" evidence="5">
    <location>
        <position position="130"/>
    </location>
    <ligand>
        <name>NAD(+)</name>
        <dbReference type="ChEBI" id="CHEBI:57540"/>
    </ligand>
</feature>
<evidence type="ECO:0000256" key="7">
    <source>
        <dbReference type="RuleBase" id="RU000397"/>
    </source>
</evidence>
<dbReference type="Gene3D" id="3.40.50.720">
    <property type="entry name" value="NAD(P)-binding Rossmann-like Domain"/>
    <property type="match status" value="1"/>
</dbReference>
<dbReference type="Pfam" id="PF02800">
    <property type="entry name" value="Gp_dh_C"/>
    <property type="match status" value="1"/>
</dbReference>
<proteinExistence type="inferred from homology"/>
<evidence type="ECO:0000256" key="5">
    <source>
        <dbReference type="PIRSR" id="PIRSR000149-3"/>
    </source>
</evidence>
<dbReference type="EMBL" id="PCVI01000048">
    <property type="protein sequence ID" value="PIQ69979.1"/>
    <property type="molecule type" value="Genomic_DNA"/>
</dbReference>
<dbReference type="Gene3D" id="3.30.360.10">
    <property type="entry name" value="Dihydrodipicolinate Reductase, domain 2"/>
    <property type="match status" value="1"/>
</dbReference>
<dbReference type="GO" id="GO:0016620">
    <property type="term" value="F:oxidoreductase activity, acting on the aldehyde or oxo group of donors, NAD or NADP as acceptor"/>
    <property type="evidence" value="ECO:0007669"/>
    <property type="project" value="InterPro"/>
</dbReference>
<keyword evidence="2" id="KW-0560">Oxidoreductase</keyword>
<feature type="binding site" evidence="4">
    <location>
        <position position="242"/>
    </location>
    <ligand>
        <name>D-glyceraldehyde 3-phosphate</name>
        <dbReference type="ChEBI" id="CHEBI:59776"/>
    </ligand>
</feature>
<evidence type="ECO:0000313" key="9">
    <source>
        <dbReference type="EMBL" id="PIQ69979.1"/>
    </source>
</evidence>
<evidence type="ECO:0000259" key="8">
    <source>
        <dbReference type="SMART" id="SM00846"/>
    </source>
</evidence>
<dbReference type="InterPro" id="IPR036291">
    <property type="entry name" value="NAD(P)-bd_dom_sf"/>
</dbReference>
<evidence type="ECO:0000256" key="1">
    <source>
        <dbReference type="ARBA" id="ARBA00007406"/>
    </source>
</evidence>
<dbReference type="CDD" id="cd05214">
    <property type="entry name" value="GAPDH_I_N"/>
    <property type="match status" value="1"/>
</dbReference>
<evidence type="ECO:0000256" key="3">
    <source>
        <dbReference type="PIRSR" id="PIRSR000149-1"/>
    </source>
</evidence>
<dbReference type="NCBIfam" id="TIGR01534">
    <property type="entry name" value="GAPDH-I"/>
    <property type="match status" value="1"/>
</dbReference>
<comment type="similarity">
    <text evidence="1 7">Belongs to the glyceraldehyde-3-phosphate dehydrogenase family.</text>
</comment>
<feature type="site" description="Activates thiol group during catalysis" evidence="6">
    <location>
        <position position="188"/>
    </location>
</feature>
<dbReference type="PIRSF" id="PIRSF000149">
    <property type="entry name" value="GAP_DH"/>
    <property type="match status" value="1"/>
</dbReference>
<reference evidence="9 10" key="1">
    <citation type="submission" date="2017-09" db="EMBL/GenBank/DDBJ databases">
        <title>Depth-based differentiation of microbial function through sediment-hosted aquifers and enrichment of novel symbionts in the deep terrestrial subsurface.</title>
        <authorList>
            <person name="Probst A.J."/>
            <person name="Ladd B."/>
            <person name="Jarett J.K."/>
            <person name="Geller-Mcgrath D.E."/>
            <person name="Sieber C.M."/>
            <person name="Emerson J.B."/>
            <person name="Anantharaman K."/>
            <person name="Thomas B.C."/>
            <person name="Malmstrom R."/>
            <person name="Stieglmeier M."/>
            <person name="Klingl A."/>
            <person name="Woyke T."/>
            <person name="Ryan C.M."/>
            <person name="Banfield J.F."/>
        </authorList>
    </citation>
    <scope>NUCLEOTIDE SEQUENCE [LARGE SCALE GENOMIC DNA]</scope>
    <source>
        <strain evidence="9">CG11_big_fil_rev_8_21_14_0_20_40_12</strain>
    </source>
</reference>
<feature type="binding site" evidence="5">
    <location>
        <position position="324"/>
    </location>
    <ligand>
        <name>NAD(+)</name>
        <dbReference type="ChEBI" id="CHEBI:57540"/>
    </ligand>
</feature>
<sequence length="345" mass="37996">MLKLAINGFGRIGRVVFRQAICDFSDRIEVVAINTSGSMEPEGWMNLLKYDSVYRTFGKEVKITEPQGSRETGSFLIEGRTFPLLAERDPLSLPWFVYQPDVVIESTGVFRKEEEVSEHLQAGAKKVIISAPPKGDGIPIYLMGVNENKYKGEQIISNGSCTTNCVAPIVKLVKERFGIEQASLTTIHAYTADQELIDGSHKDLHRGRAAAQNIIPTETGAAESVIAIFPDLKGKFAGSAIRVPVICGSYSDLVFKIAKTATIDDLNQLFWKAAEAKMKGILSVTTDPIVSSDVIGNPASTIVDLMMTSVIADDFIQIGAWYDNEWAYARRLLEEAIYISRHKEA</sequence>
<comment type="caution">
    <text evidence="9">The sequence shown here is derived from an EMBL/GenBank/DDBJ whole genome shotgun (WGS) entry which is preliminary data.</text>
</comment>
<dbReference type="GO" id="GO:0006006">
    <property type="term" value="P:glucose metabolic process"/>
    <property type="evidence" value="ECO:0007669"/>
    <property type="project" value="InterPro"/>
</dbReference>
<dbReference type="SUPFAM" id="SSF51735">
    <property type="entry name" value="NAD(P)-binding Rossmann-fold domains"/>
    <property type="match status" value="1"/>
</dbReference>
<gene>
    <name evidence="9" type="primary">gap</name>
    <name evidence="9" type="ORF">COV89_02935</name>
</gene>
<evidence type="ECO:0000256" key="6">
    <source>
        <dbReference type="PIRSR" id="PIRSR000149-4"/>
    </source>
</evidence>
<evidence type="ECO:0000256" key="4">
    <source>
        <dbReference type="PIRSR" id="PIRSR000149-2"/>
    </source>
</evidence>
<feature type="domain" description="Glyceraldehyde 3-phosphate dehydrogenase NAD(P) binding" evidence="8">
    <location>
        <begin position="2"/>
        <end position="161"/>
    </location>
</feature>
<dbReference type="InterPro" id="IPR020831">
    <property type="entry name" value="GlycerAld/Erythrose_P_DH"/>
</dbReference>
<dbReference type="Pfam" id="PF00044">
    <property type="entry name" value="Gp_dh_N"/>
    <property type="match status" value="1"/>
</dbReference>